<dbReference type="InterPro" id="IPR036373">
    <property type="entry name" value="Ribosomal_bL17_sf"/>
</dbReference>
<dbReference type="STRING" id="50376.A0A517LLT9"/>
<dbReference type="InterPro" id="IPR000456">
    <property type="entry name" value="Ribosomal_bL17"/>
</dbReference>
<dbReference type="OrthoDB" id="275000at2759"/>
<evidence type="ECO:0000313" key="10">
    <source>
        <dbReference type="Proteomes" id="UP000316270"/>
    </source>
</evidence>
<reference evidence="9 10" key="1">
    <citation type="submission" date="2019-07" db="EMBL/GenBank/DDBJ databases">
        <title>Finished genome of Venturia effusa.</title>
        <authorList>
            <person name="Young C.A."/>
            <person name="Cox M.P."/>
            <person name="Ganley A.R.D."/>
            <person name="David W.J."/>
        </authorList>
    </citation>
    <scope>NUCLEOTIDE SEQUENCE [LARGE SCALE GENOMIC DNA]</scope>
    <source>
        <strain evidence="10">albino</strain>
    </source>
</reference>
<dbReference type="GO" id="GO:0005762">
    <property type="term" value="C:mitochondrial large ribosomal subunit"/>
    <property type="evidence" value="ECO:0007669"/>
    <property type="project" value="TreeGrafter"/>
</dbReference>
<gene>
    <name evidence="9" type="ORF">FKW77_007532</name>
</gene>
<evidence type="ECO:0000256" key="5">
    <source>
        <dbReference type="ARBA" id="ARBA00023274"/>
    </source>
</evidence>
<dbReference type="GO" id="GO:0006412">
    <property type="term" value="P:translation"/>
    <property type="evidence" value="ECO:0007669"/>
    <property type="project" value="InterPro"/>
</dbReference>
<organism evidence="9 10">
    <name type="scientific">Venturia effusa</name>
    <dbReference type="NCBI Taxonomy" id="50376"/>
    <lineage>
        <taxon>Eukaryota</taxon>
        <taxon>Fungi</taxon>
        <taxon>Dikarya</taxon>
        <taxon>Ascomycota</taxon>
        <taxon>Pezizomycotina</taxon>
        <taxon>Dothideomycetes</taxon>
        <taxon>Pleosporomycetidae</taxon>
        <taxon>Venturiales</taxon>
        <taxon>Venturiaceae</taxon>
        <taxon>Venturia</taxon>
    </lineage>
</organism>
<dbReference type="InterPro" id="IPR047859">
    <property type="entry name" value="Ribosomal_bL17_CS"/>
</dbReference>
<evidence type="ECO:0000256" key="8">
    <source>
        <dbReference type="RuleBase" id="RU000660"/>
    </source>
</evidence>
<evidence type="ECO:0000256" key="2">
    <source>
        <dbReference type="ARBA" id="ARBA00008777"/>
    </source>
</evidence>
<dbReference type="Pfam" id="PF01196">
    <property type="entry name" value="Ribosomal_L17"/>
    <property type="match status" value="1"/>
</dbReference>
<name>A0A517LLT9_9PEZI</name>
<evidence type="ECO:0000256" key="6">
    <source>
        <dbReference type="ARBA" id="ARBA00035290"/>
    </source>
</evidence>
<comment type="similarity">
    <text evidence="2 8">Belongs to the bacterial ribosomal protein bL17 family.</text>
</comment>
<evidence type="ECO:0000313" key="9">
    <source>
        <dbReference type="EMBL" id="QDS76597.1"/>
    </source>
</evidence>
<proteinExistence type="inferred from homology"/>
<dbReference type="Proteomes" id="UP000316270">
    <property type="component" value="Chromosome 15"/>
</dbReference>
<dbReference type="NCBIfam" id="TIGR00059">
    <property type="entry name" value="L17"/>
    <property type="match status" value="1"/>
</dbReference>
<dbReference type="GO" id="GO:0003735">
    <property type="term" value="F:structural constituent of ribosome"/>
    <property type="evidence" value="ECO:0007669"/>
    <property type="project" value="InterPro"/>
</dbReference>
<dbReference type="PANTHER" id="PTHR14413:SF16">
    <property type="entry name" value="LARGE RIBOSOMAL SUBUNIT PROTEIN BL17M"/>
    <property type="match status" value="1"/>
</dbReference>
<dbReference type="SUPFAM" id="SSF64263">
    <property type="entry name" value="Prokaryotic ribosomal protein L17"/>
    <property type="match status" value="1"/>
</dbReference>
<sequence length="212" mass="24389">MAGGHANFRGLSRKSSHRQALLRNLVESLIEHESIQTTWHKAKEAQRLAEKVITLGKKNTEASKRKATSIFFRPSVLLPKLFGTLATRYAERPGGYTRVLRIEPIKEDQAASAILELVDGPKDIRWAMTARTIAAERRQGKPTREITQRNIDKVTRYREHGIEELEQLASRFEEDVVPELEERVVRVPPKKRVYPLARHLSEKPKNAVWKRN</sequence>
<keyword evidence="3 8" id="KW-0689">Ribosomal protein</keyword>
<dbReference type="PANTHER" id="PTHR14413">
    <property type="entry name" value="RIBOSOMAL PROTEIN L17"/>
    <property type="match status" value="1"/>
</dbReference>
<dbReference type="Gene3D" id="3.90.1030.10">
    <property type="entry name" value="Ribosomal protein L17"/>
    <property type="match status" value="1"/>
</dbReference>
<dbReference type="EMBL" id="CP042199">
    <property type="protein sequence ID" value="QDS76597.1"/>
    <property type="molecule type" value="Genomic_DNA"/>
</dbReference>
<comment type="function">
    <text evidence="7">Component of the mitochondrial ribosome (mitoribosome), a dedicated translation machinery responsible for the synthesis of mitochondrial genome-encoded proteins, including at least some of the essential transmembrane subunits of the mitochondrial respiratory chain. The mitoribosomes are attached to the mitochondrial inner membrane and translation products are cotranslationally integrated into the membrane.</text>
</comment>
<dbReference type="PROSITE" id="PS01167">
    <property type="entry name" value="RIBOSOMAL_L17"/>
    <property type="match status" value="1"/>
</dbReference>
<evidence type="ECO:0000256" key="1">
    <source>
        <dbReference type="ARBA" id="ARBA00004173"/>
    </source>
</evidence>
<protein>
    <recommendedName>
        <fullName evidence="6">Large ribosomal subunit protein bL17m</fullName>
    </recommendedName>
</protein>
<keyword evidence="5 8" id="KW-0687">Ribonucleoprotein</keyword>
<accession>A0A517LLT9</accession>
<keyword evidence="10" id="KW-1185">Reference proteome</keyword>
<keyword evidence="4" id="KW-0496">Mitochondrion</keyword>
<dbReference type="AlphaFoldDB" id="A0A517LLT9"/>
<evidence type="ECO:0000256" key="7">
    <source>
        <dbReference type="ARBA" id="ARBA00037226"/>
    </source>
</evidence>
<evidence type="ECO:0000256" key="3">
    <source>
        <dbReference type="ARBA" id="ARBA00022980"/>
    </source>
</evidence>
<dbReference type="FunFam" id="3.90.1030.10:FF:000005">
    <property type="entry name" value="Probable 50S ribosomal protein L17"/>
    <property type="match status" value="1"/>
</dbReference>
<evidence type="ECO:0000256" key="4">
    <source>
        <dbReference type="ARBA" id="ARBA00023128"/>
    </source>
</evidence>
<comment type="subcellular location">
    <subcellularLocation>
        <location evidence="1">Mitochondrion</location>
    </subcellularLocation>
</comment>